<dbReference type="RefSeq" id="WP_150032797.1">
    <property type="nucleotide sequence ID" value="NZ_VWSH01000002.1"/>
</dbReference>
<comment type="caution">
    <text evidence="1">The sequence shown here is derived from an EMBL/GenBank/DDBJ whole genome shotgun (WGS) entry which is preliminary data.</text>
</comment>
<dbReference type="AlphaFoldDB" id="A0A5M6CIS9"/>
<evidence type="ECO:0000313" key="1">
    <source>
        <dbReference type="EMBL" id="KAA5535118.1"/>
    </source>
</evidence>
<proteinExistence type="predicted"/>
<sequence length="291" mass="33384">MIFKTTNTLGSTSSLNDILSFNDEVIPERRRGRYSKKNLDGYKITHKDRPKVLKSIYMGEKPIFGDWSKGSFSQYSQRMVYPTTEFPPQELSIKAQYLGPVNDADTEGYNVRFFVDDLLDVNDALFEYRLLFLLNLLQENVFGADVFSSDASASDFLSSLVVDWEIFPPGTRDSDLNRIIGGLRSVTPEVIATITARYDFITSLNPTDLILGSSGMRRYFGAKFDENLVAFENMTYGNALYILFEDWTTLSQFSRTEVLNRPSDQYVRIKHQGAWHDKVRHIIQNKLSRNL</sequence>
<protein>
    <submittedName>
        <fullName evidence="1">Uncharacterized protein</fullName>
    </submittedName>
</protein>
<keyword evidence="2" id="KW-1185">Reference proteome</keyword>
<reference evidence="1 2" key="1">
    <citation type="submission" date="2019-09" db="EMBL/GenBank/DDBJ databases">
        <title>Genome sequence and assembly of Taibaiella sp.</title>
        <authorList>
            <person name="Chhetri G."/>
        </authorList>
    </citation>
    <scope>NUCLEOTIDE SEQUENCE [LARGE SCALE GENOMIC DNA]</scope>
    <source>
        <strain evidence="1 2">KVB11</strain>
    </source>
</reference>
<evidence type="ECO:0000313" key="2">
    <source>
        <dbReference type="Proteomes" id="UP000323632"/>
    </source>
</evidence>
<gene>
    <name evidence="1" type="ORF">F0919_11045</name>
</gene>
<accession>A0A5M6CIS9</accession>
<name>A0A5M6CIS9_9BACT</name>
<organism evidence="1 2">
    <name type="scientific">Taibaiella lutea</name>
    <dbReference type="NCBI Taxonomy" id="2608001"/>
    <lineage>
        <taxon>Bacteria</taxon>
        <taxon>Pseudomonadati</taxon>
        <taxon>Bacteroidota</taxon>
        <taxon>Chitinophagia</taxon>
        <taxon>Chitinophagales</taxon>
        <taxon>Chitinophagaceae</taxon>
        <taxon>Taibaiella</taxon>
    </lineage>
</organism>
<dbReference type="EMBL" id="VWSH01000002">
    <property type="protein sequence ID" value="KAA5535118.1"/>
    <property type="molecule type" value="Genomic_DNA"/>
</dbReference>
<dbReference type="Proteomes" id="UP000323632">
    <property type="component" value="Unassembled WGS sequence"/>
</dbReference>